<dbReference type="InterPro" id="IPR029039">
    <property type="entry name" value="Flavoprotein-like_sf"/>
</dbReference>
<dbReference type="PIRSF" id="PIRSF005243">
    <property type="entry name" value="ROO"/>
    <property type="match status" value="1"/>
</dbReference>
<dbReference type="GO" id="GO:0009055">
    <property type="term" value="F:electron transfer activity"/>
    <property type="evidence" value="ECO:0007669"/>
    <property type="project" value="InterPro"/>
</dbReference>
<dbReference type="InterPro" id="IPR045761">
    <property type="entry name" value="ODP_dom"/>
</dbReference>
<dbReference type="PANTHER" id="PTHR32145">
    <property type="entry name" value="DIFLAVIN FLAVOPROTEIN A 2-RELATED"/>
    <property type="match status" value="1"/>
</dbReference>
<dbReference type="InterPro" id="IPR051285">
    <property type="entry name" value="NADH_oxidoreductase_modular"/>
</dbReference>
<evidence type="ECO:0000256" key="4">
    <source>
        <dbReference type="ARBA" id="ARBA00022982"/>
    </source>
</evidence>
<evidence type="ECO:0000256" key="2">
    <source>
        <dbReference type="ARBA" id="ARBA00007121"/>
    </source>
</evidence>
<dbReference type="PANTHER" id="PTHR32145:SF20">
    <property type="entry name" value="FLAVOPROTEIN"/>
    <property type="match status" value="1"/>
</dbReference>
<organism evidence="6 7">
    <name type="scientific">Butyricicoccus pullicaecorum</name>
    <dbReference type="NCBI Taxonomy" id="501571"/>
    <lineage>
        <taxon>Bacteria</taxon>
        <taxon>Bacillati</taxon>
        <taxon>Bacillota</taxon>
        <taxon>Clostridia</taxon>
        <taxon>Eubacteriales</taxon>
        <taxon>Butyricicoccaceae</taxon>
        <taxon>Butyricicoccus</taxon>
    </lineage>
</organism>
<dbReference type="InterPro" id="IPR001279">
    <property type="entry name" value="Metallo-B-lactamas"/>
</dbReference>
<accession>A0A1Y4L4H7</accession>
<dbReference type="InterPro" id="IPR036866">
    <property type="entry name" value="RibonucZ/Hydroxyglut_hydro"/>
</dbReference>
<evidence type="ECO:0000313" key="7">
    <source>
        <dbReference type="Proteomes" id="UP000195897"/>
    </source>
</evidence>
<dbReference type="Gene3D" id="3.40.50.360">
    <property type="match status" value="1"/>
</dbReference>
<comment type="cofactor">
    <cofactor evidence="1">
        <name>Fe cation</name>
        <dbReference type="ChEBI" id="CHEBI:24875"/>
    </cofactor>
</comment>
<dbReference type="Proteomes" id="UP000195897">
    <property type="component" value="Unassembled WGS sequence"/>
</dbReference>
<dbReference type="GO" id="GO:0016651">
    <property type="term" value="F:oxidoreductase activity, acting on NAD(P)H"/>
    <property type="evidence" value="ECO:0007669"/>
    <property type="project" value="UniProtKB-ARBA"/>
</dbReference>
<dbReference type="PROSITE" id="PS50902">
    <property type="entry name" value="FLAVODOXIN_LIKE"/>
    <property type="match status" value="1"/>
</dbReference>
<dbReference type="InterPro" id="IPR008254">
    <property type="entry name" value="Flavodoxin/NO_synth"/>
</dbReference>
<evidence type="ECO:0000259" key="5">
    <source>
        <dbReference type="PROSITE" id="PS50902"/>
    </source>
</evidence>
<dbReference type="SMART" id="SM00849">
    <property type="entry name" value="Lactamase_B"/>
    <property type="match status" value="1"/>
</dbReference>
<dbReference type="AlphaFoldDB" id="A0A1Y4L4H7"/>
<dbReference type="GO" id="GO:0010181">
    <property type="term" value="F:FMN binding"/>
    <property type="evidence" value="ECO:0007669"/>
    <property type="project" value="InterPro"/>
</dbReference>
<comment type="similarity">
    <text evidence="2">In the N-terminal section; belongs to the zinc metallo-hydrolase group 3 family.</text>
</comment>
<evidence type="ECO:0000256" key="1">
    <source>
        <dbReference type="ARBA" id="ARBA00001962"/>
    </source>
</evidence>
<gene>
    <name evidence="6" type="ORF">B5F17_13730</name>
</gene>
<keyword evidence="4" id="KW-0249">Electron transport</keyword>
<proteinExistence type="inferred from homology"/>
<keyword evidence="3" id="KW-0813">Transport</keyword>
<dbReference type="InterPro" id="IPR016440">
    <property type="entry name" value="Rubredoxin-O_OxRdtase"/>
</dbReference>
<comment type="caution">
    <text evidence="6">The sequence shown here is derived from an EMBL/GenBank/DDBJ whole genome shotgun (WGS) entry which is preliminary data.</text>
</comment>
<dbReference type="GO" id="GO:0046872">
    <property type="term" value="F:metal ion binding"/>
    <property type="evidence" value="ECO:0007669"/>
    <property type="project" value="InterPro"/>
</dbReference>
<feature type="domain" description="Flavodoxin-like" evidence="5">
    <location>
        <begin position="256"/>
        <end position="396"/>
    </location>
</feature>
<evidence type="ECO:0000313" key="6">
    <source>
        <dbReference type="EMBL" id="OUP50750.1"/>
    </source>
</evidence>
<dbReference type="SUPFAM" id="SSF52218">
    <property type="entry name" value="Flavoproteins"/>
    <property type="match status" value="1"/>
</dbReference>
<dbReference type="CDD" id="cd07709">
    <property type="entry name" value="flavodiiron_proteins_MBL-fold"/>
    <property type="match status" value="1"/>
</dbReference>
<dbReference type="Pfam" id="PF19583">
    <property type="entry name" value="ODP"/>
    <property type="match status" value="1"/>
</dbReference>
<sequence length="401" mass="44664">MHVIRHISPAITWVGGSDRRLSRFENLFPIPRGVSYNSYLISDQKTALLDTADSSILQRFLENVSAALDGRPLDYLILNHMEPDHCAGIVALLERFPDLQLVGNAKTLTLFSQFYDLPLDGRTITVQDGQTLSLGSHTLQFFFTPMVHWPEVMMTYEQSEKVLFSADAFGSFGALGGTLFADEIDFARDWLPDYRRYYANIVGKYGVQVQNALKKLAAVDIQTICPLHGLVWRKDLSVLLEKYDLWSRYQPEEKAVAIFYGSMYGDTENAADLLACALADAGVHNLAVYDLSEIHVSEAISEIFRCSHIVLAAPTYNNGIYPPMLTLLHDMKALNVQNRTVALIENGSWAPTCAKNMHALVDELKNMSVLEQTVTIRSAVKDATRTDLLALAQAIAQSVQG</sequence>
<dbReference type="EMBL" id="NFKK01000027">
    <property type="protein sequence ID" value="OUP50750.1"/>
    <property type="molecule type" value="Genomic_DNA"/>
</dbReference>
<protein>
    <submittedName>
        <fullName evidence="6">Flavodoxin</fullName>
    </submittedName>
</protein>
<evidence type="ECO:0000256" key="3">
    <source>
        <dbReference type="ARBA" id="ARBA00022448"/>
    </source>
</evidence>
<dbReference type="SUPFAM" id="SSF56281">
    <property type="entry name" value="Metallo-hydrolase/oxidoreductase"/>
    <property type="match status" value="1"/>
</dbReference>
<dbReference type="Gene3D" id="3.60.15.10">
    <property type="entry name" value="Ribonuclease Z/Hydroxyacylglutathione hydrolase-like"/>
    <property type="match status" value="1"/>
</dbReference>
<dbReference type="InterPro" id="IPR001226">
    <property type="entry name" value="Flavodoxin_CS"/>
</dbReference>
<name>A0A1Y4L4H7_9FIRM</name>
<dbReference type="Pfam" id="PF00258">
    <property type="entry name" value="Flavodoxin_1"/>
    <property type="match status" value="1"/>
</dbReference>
<reference evidence="7" key="1">
    <citation type="submission" date="2017-04" db="EMBL/GenBank/DDBJ databases">
        <title>Function of individual gut microbiota members based on whole genome sequencing of pure cultures obtained from chicken caecum.</title>
        <authorList>
            <person name="Medvecky M."/>
            <person name="Cejkova D."/>
            <person name="Polansky O."/>
            <person name="Karasova D."/>
            <person name="Kubasova T."/>
            <person name="Cizek A."/>
            <person name="Rychlik I."/>
        </authorList>
    </citation>
    <scope>NUCLEOTIDE SEQUENCE [LARGE SCALE GENOMIC DNA]</scope>
    <source>
        <strain evidence="7">An180</strain>
    </source>
</reference>
<dbReference type="RefSeq" id="WP_087374730.1">
    <property type="nucleotide sequence ID" value="NZ_NFKK01000027.1"/>
</dbReference>
<dbReference type="PROSITE" id="PS00201">
    <property type="entry name" value="FLAVODOXIN"/>
    <property type="match status" value="1"/>
</dbReference>